<keyword evidence="3" id="KW-0658">Purine biosynthesis</keyword>
<dbReference type="PRINTS" id="PR00085">
    <property type="entry name" value="THFDHDRGNASE"/>
</dbReference>
<evidence type="ECO:0000256" key="3">
    <source>
        <dbReference type="ARBA" id="ARBA00022755"/>
    </source>
</evidence>
<dbReference type="InterPro" id="IPR020630">
    <property type="entry name" value="THF_DH/CycHdrlase_cat_dom"/>
</dbReference>
<accession>A0A1F4VBS2</accession>
<keyword evidence="4" id="KW-0378">Hydrolase</keyword>
<evidence type="ECO:0008006" key="13">
    <source>
        <dbReference type="Google" id="ProtNLM"/>
    </source>
</evidence>
<keyword evidence="5" id="KW-0521">NADP</keyword>
<dbReference type="GO" id="GO:0005829">
    <property type="term" value="C:cytosol"/>
    <property type="evidence" value="ECO:0007669"/>
    <property type="project" value="TreeGrafter"/>
</dbReference>
<keyword evidence="7" id="KW-0486">Methionine biosynthesis</keyword>
<name>A0A1F4VBS2_UNCKA</name>
<feature type="domain" description="Tetrahydrofolate dehydrogenase/cyclohydrolase NAD(P)-binding" evidence="10">
    <location>
        <begin position="141"/>
        <end position="270"/>
    </location>
</feature>
<evidence type="ECO:0000256" key="5">
    <source>
        <dbReference type="ARBA" id="ARBA00022857"/>
    </source>
</evidence>
<dbReference type="PANTHER" id="PTHR48099">
    <property type="entry name" value="C-1-TETRAHYDROFOLATE SYNTHASE, CYTOPLASMIC-RELATED"/>
    <property type="match status" value="1"/>
</dbReference>
<feature type="domain" description="Tetrahydrofolate dehydrogenase/cyclohydrolase catalytic" evidence="9">
    <location>
        <begin position="5"/>
        <end position="118"/>
    </location>
</feature>
<evidence type="ECO:0000256" key="1">
    <source>
        <dbReference type="ARBA" id="ARBA00004777"/>
    </source>
</evidence>
<dbReference type="GO" id="GO:0035999">
    <property type="term" value="P:tetrahydrofolate interconversion"/>
    <property type="evidence" value="ECO:0007669"/>
    <property type="project" value="TreeGrafter"/>
</dbReference>
<dbReference type="GO" id="GO:0004477">
    <property type="term" value="F:methenyltetrahydrofolate cyclohydrolase activity"/>
    <property type="evidence" value="ECO:0007669"/>
    <property type="project" value="TreeGrafter"/>
</dbReference>
<dbReference type="GO" id="GO:0009086">
    <property type="term" value="P:methionine biosynthetic process"/>
    <property type="evidence" value="ECO:0007669"/>
    <property type="project" value="UniProtKB-KW"/>
</dbReference>
<dbReference type="InterPro" id="IPR000672">
    <property type="entry name" value="THF_DH/CycHdrlase"/>
</dbReference>
<keyword evidence="6" id="KW-0560">Oxidoreductase</keyword>
<reference evidence="11 12" key="1">
    <citation type="journal article" date="2016" name="Nat. Commun.">
        <title>Thousands of microbial genomes shed light on interconnected biogeochemical processes in an aquifer system.</title>
        <authorList>
            <person name="Anantharaman K."/>
            <person name="Brown C.T."/>
            <person name="Hug L.A."/>
            <person name="Sharon I."/>
            <person name="Castelle C.J."/>
            <person name="Probst A.J."/>
            <person name="Thomas B.C."/>
            <person name="Singh A."/>
            <person name="Wilkins M.J."/>
            <person name="Karaoz U."/>
            <person name="Brodie E.L."/>
            <person name="Williams K.H."/>
            <person name="Hubbard S.S."/>
            <person name="Banfield J.F."/>
        </authorList>
    </citation>
    <scope>NUCLEOTIDE SEQUENCE [LARGE SCALE GENOMIC DNA]</scope>
</reference>
<protein>
    <recommendedName>
        <fullName evidence="13">Methenyltetrahydrofolate cyclohydrolase</fullName>
    </recommendedName>
</protein>
<dbReference type="GO" id="GO:0006164">
    <property type="term" value="P:purine nucleotide biosynthetic process"/>
    <property type="evidence" value="ECO:0007669"/>
    <property type="project" value="UniProtKB-KW"/>
</dbReference>
<sequence>MNLFDGKTEAKKLDLLIIKNIQKIKDSGKSIGRLLIIQIGNNEISKKYVELKLKVCSKLGIAADHVSLSDSESDDAIYHQIHGMLSSEDVTGVIIQMPLPRQSLNNIINLIPPNKDIDVLSSKNQFRYYSNDPVIFPPAVRALKYFLDINDIDIRNKNACVIGNGNLVGRPVAHFFKLNRVNLSVIDNYVQGEKLDYHIVILSAGVPNLVNSSDIVTDAVVVDFGTSMVDGKVNGDLDLKSDMSHLKIVSPSPGGMGPLVIRFLILNHTRIYDIGKYVAKNIPTKIYE</sequence>
<dbReference type="Gene3D" id="3.40.50.720">
    <property type="entry name" value="NAD(P)-binding Rossmann-like Domain"/>
    <property type="match status" value="1"/>
</dbReference>
<dbReference type="STRING" id="1802620.A3D91_03460"/>
<comment type="pathway">
    <text evidence="1">One-carbon metabolism; tetrahydrofolate interconversion.</text>
</comment>
<organism evidence="11 12">
    <name type="scientific">candidate division WWE3 bacterium RIFCSPHIGHO2_02_FULL_38_14</name>
    <dbReference type="NCBI Taxonomy" id="1802620"/>
    <lineage>
        <taxon>Bacteria</taxon>
        <taxon>Katanobacteria</taxon>
    </lineage>
</organism>
<dbReference type="InterPro" id="IPR046346">
    <property type="entry name" value="Aminoacid_DH-like_N_sf"/>
</dbReference>
<dbReference type="InterPro" id="IPR020631">
    <property type="entry name" value="THF_DH/CycHdrlase_NAD-bd_dom"/>
</dbReference>
<evidence type="ECO:0000259" key="10">
    <source>
        <dbReference type="Pfam" id="PF02882"/>
    </source>
</evidence>
<dbReference type="Gene3D" id="3.40.50.10860">
    <property type="entry name" value="Leucine Dehydrogenase, chain A, domain 1"/>
    <property type="match status" value="1"/>
</dbReference>
<comment type="caution">
    <text evidence="11">The sequence shown here is derived from an EMBL/GenBank/DDBJ whole genome shotgun (WGS) entry which is preliminary data.</text>
</comment>
<dbReference type="GO" id="GO:0004488">
    <property type="term" value="F:methylenetetrahydrofolate dehydrogenase (NADP+) activity"/>
    <property type="evidence" value="ECO:0007669"/>
    <property type="project" value="InterPro"/>
</dbReference>
<keyword evidence="2" id="KW-0554">One-carbon metabolism</keyword>
<evidence type="ECO:0000256" key="8">
    <source>
        <dbReference type="ARBA" id="ARBA00023268"/>
    </source>
</evidence>
<dbReference type="AlphaFoldDB" id="A0A1F4VBS2"/>
<dbReference type="Pfam" id="PF00763">
    <property type="entry name" value="THF_DHG_CYH"/>
    <property type="match status" value="1"/>
</dbReference>
<proteinExistence type="predicted"/>
<dbReference type="SUPFAM" id="SSF51735">
    <property type="entry name" value="NAD(P)-binding Rossmann-fold domains"/>
    <property type="match status" value="1"/>
</dbReference>
<evidence type="ECO:0000259" key="9">
    <source>
        <dbReference type="Pfam" id="PF00763"/>
    </source>
</evidence>
<evidence type="ECO:0000256" key="4">
    <source>
        <dbReference type="ARBA" id="ARBA00022801"/>
    </source>
</evidence>
<evidence type="ECO:0000256" key="6">
    <source>
        <dbReference type="ARBA" id="ARBA00023002"/>
    </source>
</evidence>
<evidence type="ECO:0000256" key="7">
    <source>
        <dbReference type="ARBA" id="ARBA00023167"/>
    </source>
</evidence>
<evidence type="ECO:0000313" key="12">
    <source>
        <dbReference type="Proteomes" id="UP000178127"/>
    </source>
</evidence>
<dbReference type="SUPFAM" id="SSF53223">
    <property type="entry name" value="Aminoacid dehydrogenase-like, N-terminal domain"/>
    <property type="match status" value="1"/>
</dbReference>
<dbReference type="Proteomes" id="UP000178127">
    <property type="component" value="Unassembled WGS sequence"/>
</dbReference>
<evidence type="ECO:0000256" key="2">
    <source>
        <dbReference type="ARBA" id="ARBA00022563"/>
    </source>
</evidence>
<dbReference type="EMBL" id="MEVD01000001">
    <property type="protein sequence ID" value="OGC54645.1"/>
    <property type="molecule type" value="Genomic_DNA"/>
</dbReference>
<dbReference type="InterPro" id="IPR036291">
    <property type="entry name" value="NAD(P)-bd_dom_sf"/>
</dbReference>
<keyword evidence="7" id="KW-0028">Amino-acid biosynthesis</keyword>
<gene>
    <name evidence="11" type="ORF">A3D91_03460</name>
</gene>
<keyword evidence="8" id="KW-0511">Multifunctional enzyme</keyword>
<dbReference type="Pfam" id="PF02882">
    <property type="entry name" value="THF_DHG_CYH_C"/>
    <property type="match status" value="1"/>
</dbReference>
<evidence type="ECO:0000313" key="11">
    <source>
        <dbReference type="EMBL" id="OGC54645.1"/>
    </source>
</evidence>
<dbReference type="PANTHER" id="PTHR48099:SF5">
    <property type="entry name" value="C-1-TETRAHYDROFOLATE SYNTHASE, CYTOPLASMIC"/>
    <property type="match status" value="1"/>
</dbReference>